<proteinExistence type="predicted"/>
<dbReference type="InterPro" id="IPR037516">
    <property type="entry name" value="Tripartite_DENN"/>
</dbReference>
<reference evidence="4" key="1">
    <citation type="journal article" date="2006" name="Science">
        <title>Ancient noncoding elements conserved in the human genome.</title>
        <authorList>
            <person name="Venkatesh B."/>
            <person name="Kirkness E.F."/>
            <person name="Loh Y.H."/>
            <person name="Halpern A.L."/>
            <person name="Lee A.P."/>
            <person name="Johnson J."/>
            <person name="Dandona N."/>
            <person name="Viswanathan L.D."/>
            <person name="Tay A."/>
            <person name="Venter J.C."/>
            <person name="Strausberg R.L."/>
            <person name="Brenner S."/>
        </authorList>
    </citation>
    <scope>NUCLEOTIDE SEQUENCE [LARGE SCALE GENOMIC DNA]</scope>
</reference>
<dbReference type="AlphaFoldDB" id="A0A4W3GLA7"/>
<dbReference type="GO" id="GO:0005085">
    <property type="term" value="F:guanyl-nucleotide exchange factor activity"/>
    <property type="evidence" value="ECO:0007669"/>
    <property type="project" value="UniProtKB-ARBA"/>
</dbReference>
<protein>
    <recommendedName>
        <fullName evidence="2">UDENN domain-containing protein</fullName>
    </recommendedName>
</protein>
<accession>A0A4W3GLA7</accession>
<feature type="compositionally biased region" description="Low complexity" evidence="1">
    <location>
        <begin position="116"/>
        <end position="126"/>
    </location>
</feature>
<dbReference type="InParanoid" id="A0A4W3GLA7"/>
<sequence>MAGVLKGYRNFLTPIIQAPSETTTDSSSLFNLQGFVRSRERGSQRFYLLLSRTQMFSQFIEDCSFVSDQHSSLEFFDGCVQKVSSVHTHRGPYTLTEALAHFPWLLTHSPWLLAHSPRPSRTPRGSSHTHRGPRALPVAPCTLPVLLPRSPCGSLHAPRGSSHARCDPDTLADTPSLGQMEVER</sequence>
<dbReference type="Pfam" id="PF03455">
    <property type="entry name" value="dDENN"/>
    <property type="match status" value="1"/>
</dbReference>
<dbReference type="GeneTree" id="ENSGT00940000155836"/>
<dbReference type="SMART" id="SM00801">
    <property type="entry name" value="dDENN"/>
    <property type="match status" value="1"/>
</dbReference>
<dbReference type="Proteomes" id="UP000314986">
    <property type="component" value="Unassembled WGS sequence"/>
</dbReference>
<dbReference type="Ensembl" id="ENSCMIT00000003787.1">
    <property type="protein sequence ID" value="ENSCMIP00000003645.1"/>
    <property type="gene ID" value="ENSCMIG00000002199.1"/>
</dbReference>
<feature type="region of interest" description="Disordered" evidence="1">
    <location>
        <begin position="116"/>
        <end position="136"/>
    </location>
</feature>
<dbReference type="PROSITE" id="PS50211">
    <property type="entry name" value="DENN"/>
    <property type="match status" value="1"/>
</dbReference>
<reference evidence="4" key="3">
    <citation type="journal article" date="2014" name="Nature">
        <title>Elephant shark genome provides unique insights into gnathostome evolution.</title>
        <authorList>
            <consortium name="International Elephant Shark Genome Sequencing Consortium"/>
            <person name="Venkatesh B."/>
            <person name="Lee A.P."/>
            <person name="Ravi V."/>
            <person name="Maurya A.K."/>
            <person name="Lian M.M."/>
            <person name="Swann J.B."/>
            <person name="Ohta Y."/>
            <person name="Flajnik M.F."/>
            <person name="Sutoh Y."/>
            <person name="Kasahara M."/>
            <person name="Hoon S."/>
            <person name="Gangu V."/>
            <person name="Roy S.W."/>
            <person name="Irimia M."/>
            <person name="Korzh V."/>
            <person name="Kondrychyn I."/>
            <person name="Lim Z.W."/>
            <person name="Tay B.H."/>
            <person name="Tohari S."/>
            <person name="Kong K.W."/>
            <person name="Ho S."/>
            <person name="Lorente-Galdos B."/>
            <person name="Quilez J."/>
            <person name="Marques-Bonet T."/>
            <person name="Raney B.J."/>
            <person name="Ingham P.W."/>
            <person name="Tay A."/>
            <person name="Hillier L.W."/>
            <person name="Minx P."/>
            <person name="Boehm T."/>
            <person name="Wilson R.K."/>
            <person name="Brenner S."/>
            <person name="Warren W.C."/>
        </authorList>
    </citation>
    <scope>NUCLEOTIDE SEQUENCE [LARGE SCALE GENOMIC DNA]</scope>
</reference>
<keyword evidence="4" id="KW-1185">Reference proteome</keyword>
<dbReference type="PANTHER" id="PTHR12296:SF18">
    <property type="entry name" value="DENN DOMAIN-CONTAINING PROTEIN 4B"/>
    <property type="match status" value="1"/>
</dbReference>
<feature type="region of interest" description="Disordered" evidence="1">
    <location>
        <begin position="154"/>
        <end position="184"/>
    </location>
</feature>
<evidence type="ECO:0000259" key="2">
    <source>
        <dbReference type="PROSITE" id="PS50211"/>
    </source>
</evidence>
<organism evidence="3 4">
    <name type="scientific">Callorhinchus milii</name>
    <name type="common">Ghost shark</name>
    <dbReference type="NCBI Taxonomy" id="7868"/>
    <lineage>
        <taxon>Eukaryota</taxon>
        <taxon>Metazoa</taxon>
        <taxon>Chordata</taxon>
        <taxon>Craniata</taxon>
        <taxon>Vertebrata</taxon>
        <taxon>Chondrichthyes</taxon>
        <taxon>Holocephali</taxon>
        <taxon>Chimaeriformes</taxon>
        <taxon>Callorhinchidae</taxon>
        <taxon>Callorhinchus</taxon>
    </lineage>
</organism>
<name>A0A4W3GLA7_CALMI</name>
<reference evidence="3" key="5">
    <citation type="submission" date="2025-09" db="UniProtKB">
        <authorList>
            <consortium name="Ensembl"/>
        </authorList>
    </citation>
    <scope>IDENTIFICATION</scope>
</reference>
<evidence type="ECO:0000256" key="1">
    <source>
        <dbReference type="SAM" id="MobiDB-lite"/>
    </source>
</evidence>
<dbReference type="GO" id="GO:0032483">
    <property type="term" value="P:regulation of Rab protein signal transduction"/>
    <property type="evidence" value="ECO:0007669"/>
    <property type="project" value="TreeGrafter"/>
</dbReference>
<reference evidence="4" key="2">
    <citation type="journal article" date="2007" name="PLoS Biol.">
        <title>Survey sequencing and comparative analysis of the elephant shark (Callorhinchus milii) genome.</title>
        <authorList>
            <person name="Venkatesh B."/>
            <person name="Kirkness E.F."/>
            <person name="Loh Y.H."/>
            <person name="Halpern A.L."/>
            <person name="Lee A.P."/>
            <person name="Johnson J."/>
            <person name="Dandona N."/>
            <person name="Viswanathan L.D."/>
            <person name="Tay A."/>
            <person name="Venter J.C."/>
            <person name="Strausberg R.L."/>
            <person name="Brenner S."/>
        </authorList>
    </citation>
    <scope>NUCLEOTIDE SEQUENCE [LARGE SCALE GENOMIC DNA]</scope>
</reference>
<feature type="domain" description="UDENN" evidence="2">
    <location>
        <begin position="1"/>
        <end position="72"/>
    </location>
</feature>
<evidence type="ECO:0000313" key="3">
    <source>
        <dbReference type="Ensembl" id="ENSCMIP00000003645.1"/>
    </source>
</evidence>
<dbReference type="InterPro" id="IPR005112">
    <property type="entry name" value="dDENN_dom"/>
</dbReference>
<evidence type="ECO:0000313" key="4">
    <source>
        <dbReference type="Proteomes" id="UP000314986"/>
    </source>
</evidence>
<reference evidence="3" key="4">
    <citation type="submission" date="2025-08" db="UniProtKB">
        <authorList>
            <consortium name="Ensembl"/>
        </authorList>
    </citation>
    <scope>IDENTIFICATION</scope>
</reference>
<dbReference type="InterPro" id="IPR051696">
    <property type="entry name" value="DENN_Domain_GEFs"/>
</dbReference>
<dbReference type="GO" id="GO:0031410">
    <property type="term" value="C:cytoplasmic vesicle"/>
    <property type="evidence" value="ECO:0007669"/>
    <property type="project" value="TreeGrafter"/>
</dbReference>
<dbReference type="PANTHER" id="PTHR12296">
    <property type="entry name" value="DENN DOMAIN-CONTAINING PROTEIN 4"/>
    <property type="match status" value="1"/>
</dbReference>